<accession>A0A1T5HNF1</accession>
<name>A0A1T5HNF1_9BACT</name>
<evidence type="ECO:0000313" key="1">
    <source>
        <dbReference type="EMBL" id="SKC22162.1"/>
    </source>
</evidence>
<dbReference type="EMBL" id="FUYV01000015">
    <property type="protein sequence ID" value="SKC22162.1"/>
    <property type="molecule type" value="Genomic_DNA"/>
</dbReference>
<dbReference type="STRING" id="889453.SAMN03080601_02522"/>
<organism evidence="1 2">
    <name type="scientific">Alkalitalea saponilacus</name>
    <dbReference type="NCBI Taxonomy" id="889453"/>
    <lineage>
        <taxon>Bacteria</taxon>
        <taxon>Pseudomonadati</taxon>
        <taxon>Bacteroidota</taxon>
        <taxon>Bacteroidia</taxon>
        <taxon>Marinilabiliales</taxon>
        <taxon>Marinilabiliaceae</taxon>
        <taxon>Alkalitalea</taxon>
    </lineage>
</organism>
<evidence type="ECO:0008006" key="3">
    <source>
        <dbReference type="Google" id="ProtNLM"/>
    </source>
</evidence>
<reference evidence="1 2" key="1">
    <citation type="submission" date="2017-02" db="EMBL/GenBank/DDBJ databases">
        <authorList>
            <person name="Peterson S.W."/>
        </authorList>
    </citation>
    <scope>NUCLEOTIDE SEQUENCE [LARGE SCALE GENOMIC DNA]</scope>
    <source>
        <strain evidence="1 2">DSM 24412</strain>
    </source>
</reference>
<dbReference type="AlphaFoldDB" id="A0A1T5HNF1"/>
<keyword evidence="2" id="KW-1185">Reference proteome</keyword>
<protein>
    <recommendedName>
        <fullName evidence="3">Transposase DDE domain-containing protein</fullName>
    </recommendedName>
</protein>
<gene>
    <name evidence="1" type="ORF">SAMN03080601_02522</name>
</gene>
<proteinExistence type="predicted"/>
<evidence type="ECO:0000313" key="2">
    <source>
        <dbReference type="Proteomes" id="UP000191055"/>
    </source>
</evidence>
<dbReference type="Proteomes" id="UP000191055">
    <property type="component" value="Unassembled WGS sequence"/>
</dbReference>
<sequence length="61" mass="7178">MESRFKKYNPCDILRLIFSHILIKLKSFSIALKVKININKVLSLQHKLTIRNGRGRIPPFE</sequence>